<dbReference type="EMBL" id="BT080749">
    <property type="protein sequence ID" value="ACO15173.1"/>
    <property type="molecule type" value="mRNA"/>
</dbReference>
<comment type="similarity">
    <text evidence="2">Belongs to the AB hydrolase superfamily.</text>
</comment>
<dbReference type="InterPro" id="IPR026151">
    <property type="entry name" value="Maspardin"/>
</dbReference>
<dbReference type="AlphaFoldDB" id="C1C1M0"/>
<gene>
    <name evidence="4" type="primary">SPG21</name>
</gene>
<dbReference type="InterPro" id="IPR029058">
    <property type="entry name" value="AB_hydrolase_fold"/>
</dbReference>
<dbReference type="Gene3D" id="3.40.50.1820">
    <property type="entry name" value="alpha/beta hydrolase"/>
    <property type="match status" value="1"/>
</dbReference>
<comment type="subcellular location">
    <subcellularLocation>
        <location evidence="1">Cytoplasm</location>
    </subcellularLocation>
</comment>
<evidence type="ECO:0000256" key="1">
    <source>
        <dbReference type="ARBA" id="ARBA00004496"/>
    </source>
</evidence>
<dbReference type="SUPFAM" id="SSF53474">
    <property type="entry name" value="alpha/beta-Hydrolases"/>
    <property type="match status" value="1"/>
</dbReference>
<evidence type="ECO:0000256" key="2">
    <source>
        <dbReference type="ARBA" id="ARBA00008645"/>
    </source>
</evidence>
<keyword evidence="3" id="KW-0963">Cytoplasm</keyword>
<dbReference type="PANTHER" id="PTHR15913">
    <property type="entry name" value="ACID CLUSTER PROTEIN 33"/>
    <property type="match status" value="1"/>
</dbReference>
<name>C1C1M0_CALCM</name>
<proteinExistence type="evidence at transcript level"/>
<reference evidence="4" key="1">
    <citation type="submission" date="2009-03" db="EMBL/GenBank/DDBJ databases">
        <title>Caligus clemensi ESTs and full-length cDNAs.</title>
        <authorList>
            <person name="Yasuike M."/>
            <person name="von Schalburg K."/>
            <person name="Cooper G."/>
            <person name="Leong J."/>
            <person name="Jones S.R.M."/>
            <person name="Koop B.F."/>
        </authorList>
    </citation>
    <scope>NUCLEOTIDE SEQUENCE</scope>
    <source>
        <tissue evidence="4">Whole</tissue>
    </source>
</reference>
<dbReference type="GO" id="GO:0005737">
    <property type="term" value="C:cytoplasm"/>
    <property type="evidence" value="ECO:0007669"/>
    <property type="project" value="UniProtKB-SubCell"/>
</dbReference>
<protein>
    <submittedName>
        <fullName evidence="4">Maspardin</fullName>
    </submittedName>
</protein>
<accession>C1C1M0</accession>
<dbReference type="ESTHER" id="calcm-c1c1m0">
    <property type="family name" value="Maspardin-ACP33-SPG21_like"/>
</dbReference>
<organism evidence="4">
    <name type="scientific">Caligus clemensi</name>
    <name type="common">Sea louse</name>
    <dbReference type="NCBI Taxonomy" id="344056"/>
    <lineage>
        <taxon>Eukaryota</taxon>
        <taxon>Metazoa</taxon>
        <taxon>Ecdysozoa</taxon>
        <taxon>Arthropoda</taxon>
        <taxon>Crustacea</taxon>
        <taxon>Multicrustacea</taxon>
        <taxon>Hexanauplia</taxon>
        <taxon>Copepoda</taxon>
        <taxon>Siphonostomatoida</taxon>
        <taxon>Caligidae</taxon>
        <taxon>Caligus</taxon>
    </lineage>
</organism>
<evidence type="ECO:0000256" key="3">
    <source>
        <dbReference type="ARBA" id="ARBA00022490"/>
    </source>
</evidence>
<sequence>MTMHGVSETEIGTSEEYQVFRSRIPLRKLDVGDTTGNCKTWAYFDCGPRCALNRRAPLVFIPSTMGTADMYYLQALSLSAKGYRVILIQWPPYWSISAWCEGFKELLGYLELEKVHLFGTSLGGFLAQKFTEYTNDCPRVSSLILCDSYSDASVFDYREKPCIFWMAPQSCLRNIVLMGFRTESNDHRIHMANDFMIERLECLSQEDLASRLFLNSIPTHVCPQKVNEIPITIIDAWDESTFCHQIKEETYKYYPNAKLAHLKTGGNFPFLSRCEEVNLFILIHMKNFDRPS</sequence>
<evidence type="ECO:0000313" key="4">
    <source>
        <dbReference type="EMBL" id="ACO15173.1"/>
    </source>
</evidence>
<dbReference type="PANTHER" id="PTHR15913:SF0">
    <property type="entry name" value="MASPARDIN"/>
    <property type="match status" value="1"/>
</dbReference>